<dbReference type="Pfam" id="PF01663">
    <property type="entry name" value="Phosphodiest"/>
    <property type="match status" value="1"/>
</dbReference>
<feature type="compositionally biased region" description="Acidic residues" evidence="1">
    <location>
        <begin position="300"/>
        <end position="313"/>
    </location>
</feature>
<dbReference type="AlphaFoldDB" id="A0ABD5URN8"/>
<proteinExistence type="predicted"/>
<evidence type="ECO:0000313" key="3">
    <source>
        <dbReference type="Proteomes" id="UP001596296"/>
    </source>
</evidence>
<dbReference type="InterPro" id="IPR002591">
    <property type="entry name" value="Phosphodiest/P_Trfase"/>
</dbReference>
<dbReference type="Proteomes" id="UP001596296">
    <property type="component" value="Unassembled WGS sequence"/>
</dbReference>
<accession>A0ABD5URN8</accession>
<comment type="caution">
    <text evidence="2">The sequence shown here is derived from an EMBL/GenBank/DDBJ whole genome shotgun (WGS) entry which is preliminary data.</text>
</comment>
<name>A0ABD5URN8_9EURY</name>
<keyword evidence="3" id="KW-1185">Reference proteome</keyword>
<protein>
    <submittedName>
        <fullName evidence="2">Alkaline phosphatase family protein</fullName>
    </submittedName>
</protein>
<gene>
    <name evidence="2" type="ORF">ACFQE9_04170</name>
</gene>
<evidence type="ECO:0000313" key="2">
    <source>
        <dbReference type="EMBL" id="MFC6891813.1"/>
    </source>
</evidence>
<sequence>MGLFDKLRGGSDDRVVFLGIDGVPHDLVEEHPDVFENLHAIAEEGAGGRIESIVPPESSACWPGLTTGQNPGKTGVYGFQDRESDSYETYVPMGSHVRATRLWDLVTEDGRDATVLNVPVTFPPSSRIQRQVSGFLSPSVEKASSDDEVRRTLERYDYAIDADAKLGHDDDKTDFIENAHDTLDARTDVFRHYVDEDDWDLFFGVYMTSDRVNHFLFGDYATDGEYAEEFLEFYRELDAAIGEIRERLDDDTELVVASDHGFTHLEYEVDLNRWLEEAGWLTYDAAESGDGGEDGVAAAADDDGSDDDAPDSLEDIADDARAYSLIPGRLYLNLEGREPRGGVPEDDYESVREELIADLERLEGPDGRSVCKRIVKGEDAFAGDHTEIAPDLVVIPADGFDLKAGFGSDKDVFSEGPRNGMHKFENACLYTTDSDVEIGDDVNLFDIAPTILDQLDVDADRSAFDGDSLVASE</sequence>
<dbReference type="EMBL" id="JBHSXL010000003">
    <property type="protein sequence ID" value="MFC6891813.1"/>
    <property type="molecule type" value="Genomic_DNA"/>
</dbReference>
<dbReference type="SUPFAM" id="SSF53649">
    <property type="entry name" value="Alkaline phosphatase-like"/>
    <property type="match status" value="1"/>
</dbReference>
<organism evidence="2 3">
    <name type="scientific">Halopenitus salinus</name>
    <dbReference type="NCBI Taxonomy" id="1198295"/>
    <lineage>
        <taxon>Archaea</taxon>
        <taxon>Methanobacteriati</taxon>
        <taxon>Methanobacteriota</taxon>
        <taxon>Stenosarchaea group</taxon>
        <taxon>Halobacteria</taxon>
        <taxon>Halobacteriales</taxon>
        <taxon>Haloferacaceae</taxon>
        <taxon>Halopenitus</taxon>
    </lineage>
</organism>
<dbReference type="RefSeq" id="WP_379740771.1">
    <property type="nucleotide sequence ID" value="NZ_JBHSVN010000001.1"/>
</dbReference>
<dbReference type="Gene3D" id="3.40.720.10">
    <property type="entry name" value="Alkaline Phosphatase, subunit A"/>
    <property type="match status" value="1"/>
</dbReference>
<feature type="region of interest" description="Disordered" evidence="1">
    <location>
        <begin position="286"/>
        <end position="313"/>
    </location>
</feature>
<reference evidence="2 3" key="1">
    <citation type="journal article" date="2019" name="Int. J. Syst. Evol. Microbiol.">
        <title>The Global Catalogue of Microorganisms (GCM) 10K type strain sequencing project: providing services to taxonomists for standard genome sequencing and annotation.</title>
        <authorList>
            <consortium name="The Broad Institute Genomics Platform"/>
            <consortium name="The Broad Institute Genome Sequencing Center for Infectious Disease"/>
            <person name="Wu L."/>
            <person name="Ma J."/>
        </authorList>
    </citation>
    <scope>NUCLEOTIDE SEQUENCE [LARGE SCALE GENOMIC DNA]</scope>
    <source>
        <strain evidence="2 3">SKJ47</strain>
    </source>
</reference>
<evidence type="ECO:0000256" key="1">
    <source>
        <dbReference type="SAM" id="MobiDB-lite"/>
    </source>
</evidence>
<dbReference type="InterPro" id="IPR017850">
    <property type="entry name" value="Alkaline_phosphatase_core_sf"/>
</dbReference>